<keyword evidence="2" id="KW-0812">Transmembrane</keyword>
<comment type="caution">
    <text evidence="3">The sequence shown here is derived from an EMBL/GenBank/DDBJ whole genome shotgun (WGS) entry which is preliminary data.</text>
</comment>
<evidence type="ECO:0008006" key="5">
    <source>
        <dbReference type="Google" id="ProtNLM"/>
    </source>
</evidence>
<feature type="transmembrane region" description="Helical" evidence="2">
    <location>
        <begin position="234"/>
        <end position="254"/>
    </location>
</feature>
<feature type="transmembrane region" description="Helical" evidence="2">
    <location>
        <begin position="157"/>
        <end position="176"/>
    </location>
</feature>
<feature type="transmembrane region" description="Helical" evidence="2">
    <location>
        <begin position="464"/>
        <end position="484"/>
    </location>
</feature>
<dbReference type="AlphaFoldDB" id="A0A931DGH6"/>
<reference evidence="3" key="1">
    <citation type="submission" date="2020-11" db="EMBL/GenBank/DDBJ databases">
        <title>Sequencing the genomes of 1000 actinobacteria strains.</title>
        <authorList>
            <person name="Klenk H.-P."/>
        </authorList>
    </citation>
    <scope>NUCLEOTIDE SEQUENCE</scope>
    <source>
        <strain evidence="3">DSM 43175</strain>
    </source>
</reference>
<feature type="region of interest" description="Disordered" evidence="1">
    <location>
        <begin position="1"/>
        <end position="22"/>
    </location>
</feature>
<feature type="transmembrane region" description="Helical" evidence="2">
    <location>
        <begin position="104"/>
        <end position="122"/>
    </location>
</feature>
<evidence type="ECO:0000256" key="1">
    <source>
        <dbReference type="SAM" id="MobiDB-lite"/>
    </source>
</evidence>
<sequence length="595" mass="61780">MSLVISPPRPRPSPPVPGRAVRPGRRGAALPWLLLTGWAAQAGVRLWFARARTGPVADPDESGYLAAARWLAGGPGGDLSGHTFYQPGYPLLLAPAHWAGGDPAAVYTLVMIVNALIGAALFPLGHLALRRLGLPVRAALPLAWAAALLPATTFFGAFALADAVLPVIVLGWLLALDRCVRRGGAHAAAGAGLLASYAYLVHSRGSVLLCVHGLTMLYLAARPGAAAGRRTGTAGARIAALTGLAVTCAGYSVASRLNSAARATFYPDGGRDLAGLLTGRLTTLDGQAWALSGTAGQLWYLVVATWGLAGVGLVAVAAAAFRRRTRAETRVMAAVLLAVTLGIAYASSAALPDEHRVGNFAYGRYLACLALVHTLAGLAVLTRAGVRRALPYVLGAAATTAAAGAWVKVYAGERLRTHAHIGFDFPETSFLTADRTALHLGTASFAALGLLGGLLLLRALRRAPVPAVAAGLVAINVAALAFALGPAPERVTPPDPLPAASRHGAVALDRALNWQVRVKLLFPVDWTRMGRIDVRRQAPGPGVCTVVVDRPAGTPVAATWPARPAGWRAREGAAWDARWVAWYDPACPGPRLRSG</sequence>
<protein>
    <recommendedName>
        <fullName evidence="5">4-amino-4-deoxy-L-arabinose transferase-like glycosyltransferase</fullName>
    </recommendedName>
</protein>
<dbReference type="EMBL" id="JADOUA010000001">
    <property type="protein sequence ID" value="MBG6088183.1"/>
    <property type="molecule type" value="Genomic_DNA"/>
</dbReference>
<feature type="compositionally biased region" description="Pro residues" evidence="1">
    <location>
        <begin position="7"/>
        <end position="17"/>
    </location>
</feature>
<feature type="transmembrane region" description="Helical" evidence="2">
    <location>
        <begin position="389"/>
        <end position="407"/>
    </location>
</feature>
<feature type="transmembrane region" description="Helical" evidence="2">
    <location>
        <begin position="298"/>
        <end position="319"/>
    </location>
</feature>
<feature type="transmembrane region" description="Helical" evidence="2">
    <location>
        <begin position="437"/>
        <end position="457"/>
    </location>
</feature>
<name>A0A931DGH6_9ACTN</name>
<proteinExistence type="predicted"/>
<dbReference type="Proteomes" id="UP000614047">
    <property type="component" value="Unassembled WGS sequence"/>
</dbReference>
<keyword evidence="2" id="KW-0472">Membrane</keyword>
<feature type="transmembrane region" description="Helical" evidence="2">
    <location>
        <begin position="362"/>
        <end position="382"/>
    </location>
</feature>
<organism evidence="3 4">
    <name type="scientific">Actinomadura viridis</name>
    <dbReference type="NCBI Taxonomy" id="58110"/>
    <lineage>
        <taxon>Bacteria</taxon>
        <taxon>Bacillati</taxon>
        <taxon>Actinomycetota</taxon>
        <taxon>Actinomycetes</taxon>
        <taxon>Streptosporangiales</taxon>
        <taxon>Thermomonosporaceae</taxon>
        <taxon>Actinomadura</taxon>
    </lineage>
</organism>
<feature type="transmembrane region" description="Helical" evidence="2">
    <location>
        <begin position="331"/>
        <end position="350"/>
    </location>
</feature>
<keyword evidence="4" id="KW-1185">Reference proteome</keyword>
<evidence type="ECO:0000313" key="3">
    <source>
        <dbReference type="EMBL" id="MBG6088183.1"/>
    </source>
</evidence>
<feature type="transmembrane region" description="Helical" evidence="2">
    <location>
        <begin position="183"/>
        <end position="200"/>
    </location>
</feature>
<dbReference type="RefSeq" id="WP_197010936.1">
    <property type="nucleotide sequence ID" value="NZ_BAABES010000027.1"/>
</dbReference>
<evidence type="ECO:0000256" key="2">
    <source>
        <dbReference type="SAM" id="Phobius"/>
    </source>
</evidence>
<feature type="transmembrane region" description="Helical" evidence="2">
    <location>
        <begin position="206"/>
        <end position="222"/>
    </location>
</feature>
<keyword evidence="2" id="KW-1133">Transmembrane helix</keyword>
<accession>A0A931DGH6</accession>
<feature type="transmembrane region" description="Helical" evidence="2">
    <location>
        <begin position="134"/>
        <end position="151"/>
    </location>
</feature>
<gene>
    <name evidence="3" type="ORF">IW256_002296</name>
</gene>
<evidence type="ECO:0000313" key="4">
    <source>
        <dbReference type="Proteomes" id="UP000614047"/>
    </source>
</evidence>